<reference evidence="3 4" key="1">
    <citation type="journal article" date="2011" name="J. Bacteriol.">
        <title>The Draft Genome of Planococcus donghaensis MPA1U2 Reveals Nonsporulation Pathways Controlled by a Conserved Spo0A Regulon.</title>
        <authorList>
            <person name="Pearson M.D."/>
            <person name="Noller H.F."/>
        </authorList>
    </citation>
    <scope>NUCLEOTIDE SEQUENCE [LARGE SCALE GENOMIC DNA]</scope>
    <source>
        <strain evidence="3 4">MPA1U2</strain>
    </source>
</reference>
<protein>
    <recommendedName>
        <fullName evidence="5">Prepilin-type N-terminal cleavage/methylation domain-containing protein</fullName>
    </recommendedName>
</protein>
<dbReference type="InterPro" id="IPR012902">
    <property type="entry name" value="N_methyl_site"/>
</dbReference>
<evidence type="ECO:0000256" key="1">
    <source>
        <dbReference type="ARBA" id="ARBA00004241"/>
    </source>
</evidence>
<evidence type="ECO:0000313" key="3">
    <source>
        <dbReference type="EMBL" id="EGA89090.1"/>
    </source>
</evidence>
<sequence>MKNDEKGITMIEILAALVLVSLVVAGAWTAMSIGFKHSVVETTKTHIQQDAALVIAKLSSAHRKSDRYLVKIENKQLMLQTCSDETGCGPYERLIDKDYDFTGTSINGIVYTGASFSEVTIVPKEQHNPVSLTLTSGKASISIDTVLTRLITGMFETGERNESSQKSARIRIISCPINRSSIL</sequence>
<comment type="caution">
    <text evidence="3">The sequence shown here is derived from an EMBL/GenBank/DDBJ whole genome shotgun (WGS) entry which is preliminary data.</text>
</comment>
<evidence type="ECO:0000313" key="4">
    <source>
        <dbReference type="Proteomes" id="UP000003052"/>
    </source>
</evidence>
<name>E7RII4_9BACL</name>
<proteinExistence type="predicted"/>
<dbReference type="Proteomes" id="UP000003052">
    <property type="component" value="Unassembled WGS sequence"/>
</dbReference>
<evidence type="ECO:0008006" key="5">
    <source>
        <dbReference type="Google" id="ProtNLM"/>
    </source>
</evidence>
<dbReference type="AlphaFoldDB" id="E7RII4"/>
<dbReference type="eggNOG" id="ENOG50336MZ">
    <property type="taxonomic scope" value="Bacteria"/>
</dbReference>
<accession>E7RII4</accession>
<keyword evidence="2" id="KW-0178">Competence</keyword>
<dbReference type="OrthoDB" id="2427375at2"/>
<dbReference type="EMBL" id="AEPB01000038">
    <property type="protein sequence ID" value="EGA89090.1"/>
    <property type="molecule type" value="Genomic_DNA"/>
</dbReference>
<dbReference type="GO" id="GO:0009986">
    <property type="term" value="C:cell surface"/>
    <property type="evidence" value="ECO:0007669"/>
    <property type="project" value="UniProtKB-SubCell"/>
</dbReference>
<gene>
    <name evidence="3" type="ORF">GPDM_11480</name>
</gene>
<organism evidence="3 4">
    <name type="scientific">Planococcus donghaensis MPA1U2</name>
    <dbReference type="NCBI Taxonomy" id="933115"/>
    <lineage>
        <taxon>Bacteria</taxon>
        <taxon>Bacillati</taxon>
        <taxon>Bacillota</taxon>
        <taxon>Bacilli</taxon>
        <taxon>Bacillales</taxon>
        <taxon>Caryophanaceae</taxon>
        <taxon>Planococcus</taxon>
    </lineage>
</organism>
<dbReference type="Pfam" id="PF07963">
    <property type="entry name" value="N_methyl"/>
    <property type="match status" value="1"/>
</dbReference>
<dbReference type="GO" id="GO:0030420">
    <property type="term" value="P:establishment of competence for transformation"/>
    <property type="evidence" value="ECO:0007669"/>
    <property type="project" value="UniProtKB-KW"/>
</dbReference>
<evidence type="ECO:0000256" key="2">
    <source>
        <dbReference type="ARBA" id="ARBA00023287"/>
    </source>
</evidence>
<dbReference type="RefSeq" id="WP_008431461.1">
    <property type="nucleotide sequence ID" value="NZ_AEPB01000038.1"/>
</dbReference>
<comment type="subcellular location">
    <subcellularLocation>
        <location evidence="1">Cell surface</location>
    </subcellularLocation>
</comment>